<dbReference type="EMBL" id="MU853671">
    <property type="protein sequence ID" value="KAK4139302.1"/>
    <property type="molecule type" value="Genomic_DNA"/>
</dbReference>
<organism evidence="1 2">
    <name type="scientific">Dichotomopilus funicola</name>
    <dbReference type="NCBI Taxonomy" id="1934379"/>
    <lineage>
        <taxon>Eukaryota</taxon>
        <taxon>Fungi</taxon>
        <taxon>Dikarya</taxon>
        <taxon>Ascomycota</taxon>
        <taxon>Pezizomycotina</taxon>
        <taxon>Sordariomycetes</taxon>
        <taxon>Sordariomycetidae</taxon>
        <taxon>Sordariales</taxon>
        <taxon>Chaetomiaceae</taxon>
        <taxon>Dichotomopilus</taxon>
    </lineage>
</organism>
<accession>A0AAN6UU87</accession>
<feature type="non-terminal residue" evidence="1">
    <location>
        <position position="1"/>
    </location>
</feature>
<reference evidence="1" key="1">
    <citation type="journal article" date="2023" name="Mol. Phylogenet. Evol.">
        <title>Genome-scale phylogeny and comparative genomics of the fungal order Sordariales.</title>
        <authorList>
            <person name="Hensen N."/>
            <person name="Bonometti L."/>
            <person name="Westerberg I."/>
            <person name="Brannstrom I.O."/>
            <person name="Guillou S."/>
            <person name="Cros-Aarteil S."/>
            <person name="Calhoun S."/>
            <person name="Haridas S."/>
            <person name="Kuo A."/>
            <person name="Mondo S."/>
            <person name="Pangilinan J."/>
            <person name="Riley R."/>
            <person name="LaButti K."/>
            <person name="Andreopoulos B."/>
            <person name="Lipzen A."/>
            <person name="Chen C."/>
            <person name="Yan M."/>
            <person name="Daum C."/>
            <person name="Ng V."/>
            <person name="Clum A."/>
            <person name="Steindorff A."/>
            <person name="Ohm R.A."/>
            <person name="Martin F."/>
            <person name="Silar P."/>
            <person name="Natvig D.O."/>
            <person name="Lalanne C."/>
            <person name="Gautier V."/>
            <person name="Ament-Velasquez S.L."/>
            <person name="Kruys A."/>
            <person name="Hutchinson M.I."/>
            <person name="Powell A.J."/>
            <person name="Barry K."/>
            <person name="Miller A.N."/>
            <person name="Grigoriev I.V."/>
            <person name="Debuchy R."/>
            <person name="Gladieux P."/>
            <person name="Hiltunen Thoren M."/>
            <person name="Johannesson H."/>
        </authorList>
    </citation>
    <scope>NUCLEOTIDE SEQUENCE</scope>
    <source>
        <strain evidence="1">CBS 141.50</strain>
    </source>
</reference>
<dbReference type="RefSeq" id="XP_062632673.1">
    <property type="nucleotide sequence ID" value="XM_062778686.1"/>
</dbReference>
<evidence type="ECO:0000313" key="2">
    <source>
        <dbReference type="Proteomes" id="UP001302676"/>
    </source>
</evidence>
<proteinExistence type="predicted"/>
<sequence>VVRSVAAILYDQEWTGNRIQGMIPDYTARDNSAVMIACFTPYAFEMMLLVDYGFPPHPIQPPSFHHRQAFFALPYAQFEEFARFLVATASRWNEGHISGLGSWEKIARNMMFWTRTLDVSDAATLIYYYHTRRQPVDSEDAKQGWTGYTGVLQEMIDEIPARGTDRLARKLSLDINVLIPKFVSDTWKRDVLWCKAKRLVEDYHLSVQYLIPLSSLRDYMKKRSAKR</sequence>
<gene>
    <name evidence="1" type="ORF">C8A04DRAFT_15972</name>
</gene>
<protein>
    <submittedName>
        <fullName evidence="1">Uncharacterized protein</fullName>
    </submittedName>
</protein>
<dbReference type="GeneID" id="87815299"/>
<reference evidence="1" key="2">
    <citation type="submission" date="2023-05" db="EMBL/GenBank/DDBJ databases">
        <authorList>
            <consortium name="Lawrence Berkeley National Laboratory"/>
            <person name="Steindorff A."/>
            <person name="Hensen N."/>
            <person name="Bonometti L."/>
            <person name="Westerberg I."/>
            <person name="Brannstrom I.O."/>
            <person name="Guillou S."/>
            <person name="Cros-Aarteil S."/>
            <person name="Calhoun S."/>
            <person name="Haridas S."/>
            <person name="Kuo A."/>
            <person name="Mondo S."/>
            <person name="Pangilinan J."/>
            <person name="Riley R."/>
            <person name="Labutti K."/>
            <person name="Andreopoulos B."/>
            <person name="Lipzen A."/>
            <person name="Chen C."/>
            <person name="Yanf M."/>
            <person name="Daum C."/>
            <person name="Ng V."/>
            <person name="Clum A."/>
            <person name="Ohm R."/>
            <person name="Martin F."/>
            <person name="Silar P."/>
            <person name="Natvig D."/>
            <person name="Lalanne C."/>
            <person name="Gautier V."/>
            <person name="Ament-Velasquez S.L."/>
            <person name="Kruys A."/>
            <person name="Hutchinson M.I."/>
            <person name="Powell A.J."/>
            <person name="Barry K."/>
            <person name="Miller A.N."/>
            <person name="Grigoriev I.V."/>
            <person name="Debuchy R."/>
            <person name="Gladieux P."/>
            <person name="Thoren M.H."/>
            <person name="Johannesson H."/>
        </authorList>
    </citation>
    <scope>NUCLEOTIDE SEQUENCE</scope>
    <source>
        <strain evidence="1">CBS 141.50</strain>
    </source>
</reference>
<name>A0AAN6UU87_9PEZI</name>
<evidence type="ECO:0000313" key="1">
    <source>
        <dbReference type="EMBL" id="KAK4139302.1"/>
    </source>
</evidence>
<comment type="caution">
    <text evidence="1">The sequence shown here is derived from an EMBL/GenBank/DDBJ whole genome shotgun (WGS) entry which is preliminary data.</text>
</comment>
<keyword evidence="2" id="KW-1185">Reference proteome</keyword>
<dbReference type="AlphaFoldDB" id="A0AAN6UU87"/>
<dbReference type="Proteomes" id="UP001302676">
    <property type="component" value="Unassembled WGS sequence"/>
</dbReference>